<sequence>MESEYRLLLSNYSIARELEEKYLVTLSHLTLVEKYGIPVKETKNAIETQLVIQSNLKKKYKEMITTYEIDSREFSLIVPITSKKQIPISKRINPNKDYFEYYYVPTGGKKRDETYNECVRREMEEETGITIGELFYVGINERFRVFPDGKECLCQCAVYYTFIDDQIPIRTEPDKHDKWIFVDPKDLSKYKLTDTLSLFLQPIIEI</sequence>
<dbReference type="AlphaFoldDB" id="A0A9N9J816"/>
<feature type="non-terminal residue" evidence="3">
    <location>
        <position position="206"/>
    </location>
</feature>
<evidence type="ECO:0000313" key="3">
    <source>
        <dbReference type="EMBL" id="CAG8766363.1"/>
    </source>
</evidence>
<proteinExistence type="predicted"/>
<organism evidence="3 4">
    <name type="scientific">Dentiscutata erythropus</name>
    <dbReference type="NCBI Taxonomy" id="1348616"/>
    <lineage>
        <taxon>Eukaryota</taxon>
        <taxon>Fungi</taxon>
        <taxon>Fungi incertae sedis</taxon>
        <taxon>Mucoromycota</taxon>
        <taxon>Glomeromycotina</taxon>
        <taxon>Glomeromycetes</taxon>
        <taxon>Diversisporales</taxon>
        <taxon>Gigasporaceae</taxon>
        <taxon>Dentiscutata</taxon>
    </lineage>
</organism>
<evidence type="ECO:0000259" key="2">
    <source>
        <dbReference type="PROSITE" id="PS51462"/>
    </source>
</evidence>
<dbReference type="PROSITE" id="PS00893">
    <property type="entry name" value="NUDIX_BOX"/>
    <property type="match status" value="1"/>
</dbReference>
<reference evidence="3" key="1">
    <citation type="submission" date="2021-06" db="EMBL/GenBank/DDBJ databases">
        <authorList>
            <person name="Kallberg Y."/>
            <person name="Tangrot J."/>
            <person name="Rosling A."/>
        </authorList>
    </citation>
    <scope>NUCLEOTIDE SEQUENCE</scope>
    <source>
        <strain evidence="3">MA453B</strain>
    </source>
</reference>
<dbReference type="Pfam" id="PF00293">
    <property type="entry name" value="NUDIX"/>
    <property type="match status" value="1"/>
</dbReference>
<dbReference type="PROSITE" id="PS51462">
    <property type="entry name" value="NUDIX"/>
    <property type="match status" value="1"/>
</dbReference>
<name>A0A9N9J816_9GLOM</name>
<dbReference type="InterPro" id="IPR000086">
    <property type="entry name" value="NUDIX_hydrolase_dom"/>
</dbReference>
<dbReference type="EMBL" id="CAJVPY010018304">
    <property type="protein sequence ID" value="CAG8766363.1"/>
    <property type="molecule type" value="Genomic_DNA"/>
</dbReference>
<keyword evidence="4" id="KW-1185">Reference proteome</keyword>
<dbReference type="InterPro" id="IPR015797">
    <property type="entry name" value="NUDIX_hydrolase-like_dom_sf"/>
</dbReference>
<dbReference type="Gene3D" id="3.90.79.10">
    <property type="entry name" value="Nucleoside Triphosphate Pyrophosphohydrolase"/>
    <property type="match status" value="1"/>
</dbReference>
<evidence type="ECO:0000256" key="1">
    <source>
        <dbReference type="ARBA" id="ARBA00022801"/>
    </source>
</evidence>
<dbReference type="PANTHER" id="PTHR43736">
    <property type="entry name" value="ADP-RIBOSE PYROPHOSPHATASE"/>
    <property type="match status" value="1"/>
</dbReference>
<comment type="caution">
    <text evidence="3">The sequence shown here is derived from an EMBL/GenBank/DDBJ whole genome shotgun (WGS) entry which is preliminary data.</text>
</comment>
<evidence type="ECO:0000313" key="4">
    <source>
        <dbReference type="Proteomes" id="UP000789405"/>
    </source>
</evidence>
<protein>
    <submittedName>
        <fullName evidence="3">5338_t:CDS:1</fullName>
    </submittedName>
</protein>
<accession>A0A9N9J816</accession>
<feature type="domain" description="Nudix hydrolase" evidence="2">
    <location>
        <begin position="70"/>
        <end position="205"/>
    </location>
</feature>
<dbReference type="CDD" id="cd02883">
    <property type="entry name" value="NUDIX_Hydrolase"/>
    <property type="match status" value="1"/>
</dbReference>
<keyword evidence="1" id="KW-0378">Hydrolase</keyword>
<dbReference type="OrthoDB" id="2480830at2759"/>
<dbReference type="PANTHER" id="PTHR43736:SF1">
    <property type="entry name" value="DIHYDRONEOPTERIN TRIPHOSPHATE DIPHOSPHATASE"/>
    <property type="match status" value="1"/>
</dbReference>
<dbReference type="InterPro" id="IPR020084">
    <property type="entry name" value="NUDIX_hydrolase_CS"/>
</dbReference>
<dbReference type="SUPFAM" id="SSF55811">
    <property type="entry name" value="Nudix"/>
    <property type="match status" value="1"/>
</dbReference>
<dbReference type="GO" id="GO:0016787">
    <property type="term" value="F:hydrolase activity"/>
    <property type="evidence" value="ECO:0007669"/>
    <property type="project" value="UniProtKB-KW"/>
</dbReference>
<dbReference type="Proteomes" id="UP000789405">
    <property type="component" value="Unassembled WGS sequence"/>
</dbReference>
<gene>
    <name evidence="3" type="ORF">DERYTH_LOCUS18273</name>
</gene>